<reference evidence="1 2" key="1">
    <citation type="submission" date="2014-02" db="EMBL/GenBank/DDBJ databases">
        <title>Aquamicrobium defluvii Genome sequencing.</title>
        <authorList>
            <person name="Wang X."/>
        </authorList>
    </citation>
    <scope>NUCLEOTIDE SEQUENCE [LARGE SCALE GENOMIC DNA]</scope>
    <source>
        <strain evidence="1 2">W13Z1</strain>
    </source>
</reference>
<dbReference type="HOGENOM" id="CLU_2663072_0_0_5"/>
<name>A0A011UL97_9HYPH</name>
<dbReference type="STRING" id="69279.BG36_06135"/>
<accession>A0A011UL97</accession>
<dbReference type="Proteomes" id="UP000019849">
    <property type="component" value="Unassembled WGS sequence"/>
</dbReference>
<dbReference type="AlphaFoldDB" id="A0A011UL97"/>
<protein>
    <submittedName>
        <fullName evidence="1">Uncharacterized protein</fullName>
    </submittedName>
</protein>
<gene>
    <name evidence="1" type="ORF">BG36_06135</name>
</gene>
<evidence type="ECO:0000313" key="2">
    <source>
        <dbReference type="Proteomes" id="UP000019849"/>
    </source>
</evidence>
<comment type="caution">
    <text evidence="1">The sequence shown here is derived from an EMBL/GenBank/DDBJ whole genome shotgun (WGS) entry which is preliminary data.</text>
</comment>
<dbReference type="EMBL" id="JENY01000016">
    <property type="protein sequence ID" value="EXL06683.1"/>
    <property type="molecule type" value="Genomic_DNA"/>
</dbReference>
<proteinExistence type="predicted"/>
<organism evidence="1 2">
    <name type="scientific">Aquamicrobium defluvii</name>
    <dbReference type="NCBI Taxonomy" id="69279"/>
    <lineage>
        <taxon>Bacteria</taxon>
        <taxon>Pseudomonadati</taxon>
        <taxon>Pseudomonadota</taxon>
        <taxon>Alphaproteobacteria</taxon>
        <taxon>Hyphomicrobiales</taxon>
        <taxon>Phyllobacteriaceae</taxon>
        <taxon>Aquamicrobium</taxon>
    </lineage>
</organism>
<evidence type="ECO:0000313" key="1">
    <source>
        <dbReference type="EMBL" id="EXL06683.1"/>
    </source>
</evidence>
<sequence>MRFSAAIIDERSRRPAEARAPAGTALLARSVFLPQLRNAGRFSLSARCFGRWQASVMRRRFGPVVGRPNVAGRSR</sequence>